<evidence type="ECO:0000259" key="3">
    <source>
        <dbReference type="PROSITE" id="PS51186"/>
    </source>
</evidence>
<dbReference type="InterPro" id="IPR016181">
    <property type="entry name" value="Acyl_CoA_acyltransferase"/>
</dbReference>
<sequence length="170" mass="19201">MSITARQIQPNEWALMKKIRLAALQDAPQAFATSFATAQKMSDAHWQQRTSEGAQGEKSFCAIAFDNQKPIAMGVGLPDEDNEHHSHLVAMWVSPEYRGTNTARLILEEIFHWAKKRNALFMFAGVKENNHRAENFYKKMGFVTYNGEKLTAKAVCDCNIVLQKALNSHC</sequence>
<accession>A0A5S9ITR1</accession>
<dbReference type="PANTHER" id="PTHR43420">
    <property type="entry name" value="ACETYLTRANSFERASE"/>
    <property type="match status" value="1"/>
</dbReference>
<dbReference type="InterPro" id="IPR050680">
    <property type="entry name" value="YpeA/RimI_acetyltransf"/>
</dbReference>
<keyword evidence="5" id="KW-1185">Reference proteome</keyword>
<proteinExistence type="predicted"/>
<evidence type="ECO:0000256" key="1">
    <source>
        <dbReference type="ARBA" id="ARBA00022679"/>
    </source>
</evidence>
<dbReference type="RefSeq" id="WP_173013690.1">
    <property type="nucleotide sequence ID" value="NZ_AP019860.1"/>
</dbReference>
<name>A0A5S9ITR1_UABAM</name>
<dbReference type="SUPFAM" id="SSF55729">
    <property type="entry name" value="Acyl-CoA N-acyltransferases (Nat)"/>
    <property type="match status" value="1"/>
</dbReference>
<gene>
    <name evidence="4" type="ORF">UABAM_06424</name>
</gene>
<dbReference type="GO" id="GO:0016747">
    <property type="term" value="F:acyltransferase activity, transferring groups other than amino-acyl groups"/>
    <property type="evidence" value="ECO:0007669"/>
    <property type="project" value="InterPro"/>
</dbReference>
<protein>
    <submittedName>
        <fullName evidence="4">N-acetyltransferase</fullName>
    </submittedName>
</protein>
<dbReference type="InterPro" id="IPR000182">
    <property type="entry name" value="GNAT_dom"/>
</dbReference>
<keyword evidence="1 4" id="KW-0808">Transferase</keyword>
<dbReference type="KEGG" id="uam:UABAM_06424"/>
<feature type="domain" description="N-acetyltransferase" evidence="3">
    <location>
        <begin position="17"/>
        <end position="167"/>
    </location>
</feature>
<organism evidence="4 5">
    <name type="scientific">Uabimicrobium amorphum</name>
    <dbReference type="NCBI Taxonomy" id="2596890"/>
    <lineage>
        <taxon>Bacteria</taxon>
        <taxon>Pseudomonadati</taxon>
        <taxon>Planctomycetota</taxon>
        <taxon>Candidatus Uabimicrobiia</taxon>
        <taxon>Candidatus Uabimicrobiales</taxon>
        <taxon>Candidatus Uabimicrobiaceae</taxon>
        <taxon>Candidatus Uabimicrobium</taxon>
    </lineage>
</organism>
<dbReference type="CDD" id="cd04301">
    <property type="entry name" value="NAT_SF"/>
    <property type="match status" value="1"/>
</dbReference>
<evidence type="ECO:0000313" key="5">
    <source>
        <dbReference type="Proteomes" id="UP000326354"/>
    </source>
</evidence>
<dbReference type="Pfam" id="PF00583">
    <property type="entry name" value="Acetyltransf_1"/>
    <property type="match status" value="1"/>
</dbReference>
<evidence type="ECO:0000313" key="4">
    <source>
        <dbReference type="EMBL" id="BBM88008.1"/>
    </source>
</evidence>
<dbReference type="PROSITE" id="PS51186">
    <property type="entry name" value="GNAT"/>
    <property type="match status" value="1"/>
</dbReference>
<evidence type="ECO:0000256" key="2">
    <source>
        <dbReference type="ARBA" id="ARBA00023315"/>
    </source>
</evidence>
<reference evidence="4 5" key="1">
    <citation type="submission" date="2019-08" db="EMBL/GenBank/DDBJ databases">
        <title>Complete genome sequence of Candidatus Uab amorphum.</title>
        <authorList>
            <person name="Shiratori T."/>
            <person name="Suzuki S."/>
            <person name="Kakizawa Y."/>
            <person name="Ishida K."/>
        </authorList>
    </citation>
    <scope>NUCLEOTIDE SEQUENCE [LARGE SCALE GENOMIC DNA]</scope>
    <source>
        <strain evidence="4 5">SRT547</strain>
    </source>
</reference>
<dbReference type="EMBL" id="AP019860">
    <property type="protein sequence ID" value="BBM88008.1"/>
    <property type="molecule type" value="Genomic_DNA"/>
</dbReference>
<keyword evidence="2" id="KW-0012">Acyltransferase</keyword>
<dbReference type="Gene3D" id="3.40.630.30">
    <property type="match status" value="1"/>
</dbReference>
<dbReference type="AlphaFoldDB" id="A0A5S9ITR1"/>
<dbReference type="PANTHER" id="PTHR43420:SF47">
    <property type="entry name" value="N-ACETYLTRANSFERASE DOMAIN-CONTAINING PROTEIN"/>
    <property type="match status" value="1"/>
</dbReference>
<dbReference type="Proteomes" id="UP000326354">
    <property type="component" value="Chromosome"/>
</dbReference>